<feature type="region of interest" description="Disordered" evidence="1">
    <location>
        <begin position="419"/>
        <end position="444"/>
    </location>
</feature>
<name>A0A4T0X6G4_9ASCO</name>
<accession>A0A4T0X6G4</accession>
<dbReference type="PANTHER" id="PTHR11200:SF257">
    <property type="entry name" value="PHOSPHOINOSITIDE 5-PHOSPHATASE"/>
    <property type="match status" value="1"/>
</dbReference>
<proteinExistence type="predicted"/>
<feature type="compositionally biased region" description="Pro residues" evidence="1">
    <location>
        <begin position="499"/>
        <end position="510"/>
    </location>
</feature>
<dbReference type="GO" id="GO:0046856">
    <property type="term" value="P:phosphatidylinositol dephosphorylation"/>
    <property type="evidence" value="ECO:0007669"/>
    <property type="project" value="InterPro"/>
</dbReference>
<dbReference type="STRING" id="52247.A0A4T0X6G4"/>
<dbReference type="PANTHER" id="PTHR11200">
    <property type="entry name" value="INOSITOL 5-PHOSPHATASE"/>
    <property type="match status" value="1"/>
</dbReference>
<dbReference type="Proteomes" id="UP000307173">
    <property type="component" value="Unassembled WGS sequence"/>
</dbReference>
<evidence type="ECO:0000313" key="3">
    <source>
        <dbReference type="EMBL" id="TID31091.1"/>
    </source>
</evidence>
<gene>
    <name evidence="3" type="ORF">CANINC_000335</name>
</gene>
<feature type="compositionally biased region" description="Pro residues" evidence="1">
    <location>
        <begin position="424"/>
        <end position="437"/>
    </location>
</feature>
<feature type="domain" description="Inositol polyphosphate-related phosphatase" evidence="2">
    <location>
        <begin position="69"/>
        <end position="367"/>
    </location>
</feature>
<comment type="caution">
    <text evidence="3">The sequence shown here is derived from an EMBL/GenBank/DDBJ whole genome shotgun (WGS) entry which is preliminary data.</text>
</comment>
<protein>
    <recommendedName>
        <fullName evidence="2">Inositol polyphosphate-related phosphatase domain-containing protein</fullName>
    </recommendedName>
</protein>
<feature type="compositionally biased region" description="Low complexity" evidence="1">
    <location>
        <begin position="515"/>
        <end position="525"/>
    </location>
</feature>
<dbReference type="SUPFAM" id="SSF56219">
    <property type="entry name" value="DNase I-like"/>
    <property type="match status" value="1"/>
</dbReference>
<dbReference type="GO" id="GO:0043813">
    <property type="term" value="F:phosphatidylinositol-3,5-bisphosphate 5-phosphatase activity"/>
    <property type="evidence" value="ECO:0007669"/>
    <property type="project" value="TreeGrafter"/>
</dbReference>
<evidence type="ECO:0000313" key="4">
    <source>
        <dbReference type="Proteomes" id="UP000307173"/>
    </source>
</evidence>
<sequence>MGFAGALSDATKSISRIYINNFVDKNKQQITDTLLGKISSQQQVLIYDPITDYVNSELKKYESKFLSYEDITIFTGTFNIAGANNNKNLTDWLFPYNDFNPHLFVVAFQEVVELNASNILKSDGSVGQYWTKEVEKTIAKNTTENYVLLRSEFMSSILLLLFVREDLVPKVTRVEGKSKKTGLGGITANKGSVAIRINVGSTSFCFVNSHLASSLSYTEERNNDFINAWNGIRFSRNAYIKDHDNIIWLGDLNYRITLPNDKTRFLIDKNDLKSLLERDQLSYQMMRIKEFKHFRESPIEFLPTYKFDKFSDQYDSSEKQRVPAWTDRIIYSGSHLKSLKYNIASIIKFSDHRPVFNIFRSRITNIDDQIRDEIASKLRQTYTMDTKIKHIELNDAALTSSAPSCTSSSILATQNLIDIETPGTTPPLPRRPVPPPYNANDTAKMLIPGLTPLSIQNSFKSTANSPASSISTSLSEDTSAANAAVFSVMAPTLSRSGSVPPPPPPPPPRKAPVGSQPQPQESPQQKVAPIVPSKPPVLSQKFSHEEPTQQPTWSAMTPTKKL</sequence>
<dbReference type="GO" id="GO:0005737">
    <property type="term" value="C:cytoplasm"/>
    <property type="evidence" value="ECO:0007669"/>
    <property type="project" value="TreeGrafter"/>
</dbReference>
<reference evidence="3 4" key="1">
    <citation type="journal article" date="2019" name="Front. Genet.">
        <title>Whole-Genome Sequencing of the Opportunistic Yeast Pathogen Candida inconspicua Uncovers Its Hybrid Origin.</title>
        <authorList>
            <person name="Mixao V."/>
            <person name="Hansen A.P."/>
            <person name="Saus E."/>
            <person name="Boekhout T."/>
            <person name="Lass-Florl C."/>
            <person name="Gabaldon T."/>
        </authorList>
    </citation>
    <scope>NUCLEOTIDE SEQUENCE [LARGE SCALE GENOMIC DNA]</scope>
    <source>
        <strain evidence="3 4">CBS 180</strain>
    </source>
</reference>
<dbReference type="InterPro" id="IPR000300">
    <property type="entry name" value="IPPc"/>
</dbReference>
<evidence type="ECO:0000259" key="2">
    <source>
        <dbReference type="SMART" id="SM00128"/>
    </source>
</evidence>
<dbReference type="Pfam" id="PF22669">
    <property type="entry name" value="Exo_endo_phos2"/>
    <property type="match status" value="1"/>
</dbReference>
<dbReference type="GO" id="GO:0016020">
    <property type="term" value="C:membrane"/>
    <property type="evidence" value="ECO:0007669"/>
    <property type="project" value="TreeGrafter"/>
</dbReference>
<keyword evidence="4" id="KW-1185">Reference proteome</keyword>
<evidence type="ECO:0000256" key="1">
    <source>
        <dbReference type="SAM" id="MobiDB-lite"/>
    </source>
</evidence>
<dbReference type="SMART" id="SM00128">
    <property type="entry name" value="IPPc"/>
    <property type="match status" value="1"/>
</dbReference>
<dbReference type="OrthoDB" id="405996at2759"/>
<dbReference type="AlphaFoldDB" id="A0A4T0X6G4"/>
<feature type="compositionally biased region" description="Polar residues" evidence="1">
    <location>
        <begin position="548"/>
        <end position="562"/>
    </location>
</feature>
<dbReference type="InterPro" id="IPR046985">
    <property type="entry name" value="IP5"/>
</dbReference>
<dbReference type="EMBL" id="SELW01000049">
    <property type="protein sequence ID" value="TID31091.1"/>
    <property type="molecule type" value="Genomic_DNA"/>
</dbReference>
<feature type="region of interest" description="Disordered" evidence="1">
    <location>
        <begin position="493"/>
        <end position="562"/>
    </location>
</feature>
<organism evidence="3 4">
    <name type="scientific">Pichia inconspicua</name>
    <dbReference type="NCBI Taxonomy" id="52247"/>
    <lineage>
        <taxon>Eukaryota</taxon>
        <taxon>Fungi</taxon>
        <taxon>Dikarya</taxon>
        <taxon>Ascomycota</taxon>
        <taxon>Saccharomycotina</taxon>
        <taxon>Pichiomycetes</taxon>
        <taxon>Pichiales</taxon>
        <taxon>Pichiaceae</taxon>
        <taxon>Pichia</taxon>
    </lineage>
</organism>
<dbReference type="GO" id="GO:0004439">
    <property type="term" value="F:phosphatidylinositol-4,5-bisphosphate 5-phosphatase activity"/>
    <property type="evidence" value="ECO:0007669"/>
    <property type="project" value="TreeGrafter"/>
</dbReference>
<dbReference type="InterPro" id="IPR036691">
    <property type="entry name" value="Endo/exonu/phosph_ase_sf"/>
</dbReference>
<dbReference type="Gene3D" id="3.60.10.10">
    <property type="entry name" value="Endonuclease/exonuclease/phosphatase"/>
    <property type="match status" value="1"/>
</dbReference>